<feature type="domain" description="YopX protein" evidence="1">
    <location>
        <begin position="41"/>
        <end position="118"/>
    </location>
</feature>
<keyword evidence="3" id="KW-1185">Reference proteome</keyword>
<dbReference type="EMBL" id="AWVP01000059">
    <property type="protein sequence ID" value="ERK57847.1"/>
    <property type="molecule type" value="Genomic_DNA"/>
</dbReference>
<gene>
    <name evidence="2" type="ORF">HMPREF1983_00950</name>
</gene>
<dbReference type="AlphaFoldDB" id="U2S4Y4"/>
<dbReference type="PATRIC" id="fig|1321820.3.peg.923"/>
<organism evidence="2 3">
    <name type="scientific">Gemella bergeri ATCC 700627</name>
    <dbReference type="NCBI Taxonomy" id="1321820"/>
    <lineage>
        <taxon>Bacteria</taxon>
        <taxon>Bacillati</taxon>
        <taxon>Bacillota</taxon>
        <taxon>Bacilli</taxon>
        <taxon>Bacillales</taxon>
        <taxon>Gemellaceae</taxon>
        <taxon>Gemella</taxon>
    </lineage>
</organism>
<dbReference type="HOGENOM" id="CLU_1756193_0_0_9"/>
<dbReference type="InterPro" id="IPR023385">
    <property type="entry name" value="YopX-like_C"/>
</dbReference>
<comment type="caution">
    <text evidence="2">The sequence shown here is derived from an EMBL/GenBank/DDBJ whole genome shotgun (WGS) entry which is preliminary data.</text>
</comment>
<evidence type="ECO:0000313" key="2">
    <source>
        <dbReference type="EMBL" id="ERK57847.1"/>
    </source>
</evidence>
<proteinExistence type="predicted"/>
<sequence length="148" mass="16984">MNIPNLKAFVDNKIYNVIGWNGDYIILSRRYENSYIQSLNVKKNDVVLMLGSSLVDRKGNEIFSGDIVKNSDKDMGIVRFKEGCFEVDFKEYIPNVLGLVNDDLEIIGNVHKNKSLLEKITQVNTKKSTICLNNVERRLSKKRKRASK</sequence>
<dbReference type="SUPFAM" id="SSF159006">
    <property type="entry name" value="YopX-like"/>
    <property type="match status" value="1"/>
</dbReference>
<dbReference type="Pfam" id="PF09643">
    <property type="entry name" value="YopX"/>
    <property type="match status" value="1"/>
</dbReference>
<name>U2S4Y4_9BACL</name>
<evidence type="ECO:0000313" key="3">
    <source>
        <dbReference type="Proteomes" id="UP000016637"/>
    </source>
</evidence>
<dbReference type="InterPro" id="IPR019096">
    <property type="entry name" value="YopX_protein"/>
</dbReference>
<dbReference type="RefSeq" id="WP_021753606.1">
    <property type="nucleotide sequence ID" value="NZ_KI271873.1"/>
</dbReference>
<evidence type="ECO:0000259" key="1">
    <source>
        <dbReference type="Pfam" id="PF09643"/>
    </source>
</evidence>
<protein>
    <recommendedName>
        <fullName evidence="1">YopX protein domain-containing protein</fullName>
    </recommendedName>
</protein>
<dbReference type="Gene3D" id="2.30.30.290">
    <property type="entry name" value="YopX-like domains"/>
    <property type="match status" value="1"/>
</dbReference>
<dbReference type="Proteomes" id="UP000016637">
    <property type="component" value="Unassembled WGS sequence"/>
</dbReference>
<accession>U2S4Y4</accession>
<reference evidence="2 3" key="1">
    <citation type="submission" date="2013-08" db="EMBL/GenBank/DDBJ databases">
        <authorList>
            <person name="Weinstock G."/>
            <person name="Sodergren E."/>
            <person name="Wylie T."/>
            <person name="Fulton L."/>
            <person name="Fulton R."/>
            <person name="Fronick C."/>
            <person name="O'Laughlin M."/>
            <person name="Godfrey J."/>
            <person name="Miner T."/>
            <person name="Herter B."/>
            <person name="Appelbaum E."/>
            <person name="Cordes M."/>
            <person name="Lek S."/>
            <person name="Wollam A."/>
            <person name="Pepin K.H."/>
            <person name="Palsikar V.B."/>
            <person name="Mitreva M."/>
            <person name="Wilson R.K."/>
        </authorList>
    </citation>
    <scope>NUCLEOTIDE SEQUENCE [LARGE SCALE GENOMIC DNA]</scope>
    <source>
        <strain evidence="2 3">ATCC 700627</strain>
    </source>
</reference>